<gene>
    <name evidence="1" type="ORF">GN958_ATG08086</name>
</gene>
<evidence type="ECO:0000313" key="1">
    <source>
        <dbReference type="EMBL" id="KAF4142694.1"/>
    </source>
</evidence>
<accession>A0A8S9UUE9</accession>
<evidence type="ECO:0000313" key="2">
    <source>
        <dbReference type="Proteomes" id="UP000704712"/>
    </source>
</evidence>
<feature type="non-terminal residue" evidence="1">
    <location>
        <position position="1"/>
    </location>
</feature>
<protein>
    <submittedName>
        <fullName evidence="1">Uncharacterized protein</fullName>
    </submittedName>
</protein>
<dbReference type="Gene3D" id="3.40.50.150">
    <property type="entry name" value="Vaccinia Virus protein VP39"/>
    <property type="match status" value="1"/>
</dbReference>
<name>A0A8S9UUE9_PHYIN</name>
<organism evidence="1 2">
    <name type="scientific">Phytophthora infestans</name>
    <name type="common">Potato late blight agent</name>
    <name type="synonym">Botrytis infestans</name>
    <dbReference type="NCBI Taxonomy" id="4787"/>
    <lineage>
        <taxon>Eukaryota</taxon>
        <taxon>Sar</taxon>
        <taxon>Stramenopiles</taxon>
        <taxon>Oomycota</taxon>
        <taxon>Peronosporomycetes</taxon>
        <taxon>Peronosporales</taxon>
        <taxon>Peronosporaceae</taxon>
        <taxon>Phytophthora</taxon>
    </lineage>
</organism>
<dbReference type="Proteomes" id="UP000704712">
    <property type="component" value="Unassembled WGS sequence"/>
</dbReference>
<dbReference type="InterPro" id="IPR029063">
    <property type="entry name" value="SAM-dependent_MTases_sf"/>
</dbReference>
<proteinExistence type="predicted"/>
<sequence length="230" mass="24586">AADVISYKLAKAQVDGGRDISWRDYVRGHHPDHHAGRIVRTGVALILATFPPLQSSDNFVDIGSGIENVVAQCVGIELQNDLGQLSEMQIQAANEIAQAEIQDMSVLYSNNIGFDPTSNAALEKVATAVPTLTHLVGENLVDHAYTVYEWYTLYLLTQVIDKSSSTTSNGPTNANGIAEFSEDIGTTVSVVAVTMSDGLNTAVPLDTTTDSSNTTGTTGDTCHQFTKIVR</sequence>
<dbReference type="AlphaFoldDB" id="A0A8S9UUE9"/>
<reference evidence="1" key="1">
    <citation type="submission" date="2020-03" db="EMBL/GenBank/DDBJ databases">
        <title>Hybrid Assembly of Korean Phytophthora infestans isolates.</title>
        <authorList>
            <person name="Prokchorchik M."/>
            <person name="Lee Y."/>
            <person name="Seo J."/>
            <person name="Cho J.-H."/>
            <person name="Park Y.-E."/>
            <person name="Jang D.-C."/>
            <person name="Im J.-S."/>
            <person name="Choi J.-G."/>
            <person name="Park H.-J."/>
            <person name="Lee G.-B."/>
            <person name="Lee Y.-G."/>
            <person name="Hong S.-Y."/>
            <person name="Cho K."/>
            <person name="Sohn K.H."/>
        </authorList>
    </citation>
    <scope>NUCLEOTIDE SEQUENCE</scope>
    <source>
        <strain evidence="1">KR_2_A2</strain>
    </source>
</reference>
<comment type="caution">
    <text evidence="1">The sequence shown here is derived from an EMBL/GenBank/DDBJ whole genome shotgun (WGS) entry which is preliminary data.</text>
</comment>
<dbReference type="EMBL" id="JAACNO010001157">
    <property type="protein sequence ID" value="KAF4142694.1"/>
    <property type="molecule type" value="Genomic_DNA"/>
</dbReference>